<keyword evidence="3" id="KW-0540">Nuclease</keyword>
<proteinExistence type="predicted"/>
<evidence type="ECO:0000259" key="7">
    <source>
        <dbReference type="Pfam" id="PF17917"/>
    </source>
</evidence>
<dbReference type="SUPFAM" id="SSF56672">
    <property type="entry name" value="DNA/RNA polymerases"/>
    <property type="match status" value="1"/>
</dbReference>
<evidence type="ECO:0000256" key="4">
    <source>
        <dbReference type="ARBA" id="ARBA00022759"/>
    </source>
</evidence>
<dbReference type="Proteomes" id="UP001497516">
    <property type="component" value="Chromosome 7"/>
</dbReference>
<dbReference type="AlphaFoldDB" id="A0AAV2FR44"/>
<dbReference type="PANTHER" id="PTHR34072:SF44">
    <property type="entry name" value="RNA-DIRECTED DNA POLYMERASE"/>
    <property type="match status" value="1"/>
</dbReference>
<keyword evidence="1" id="KW-0808">Transferase</keyword>
<dbReference type="GO" id="GO:0003964">
    <property type="term" value="F:RNA-directed DNA polymerase activity"/>
    <property type="evidence" value="ECO:0007669"/>
    <property type="project" value="UniProtKB-KW"/>
</dbReference>
<organism evidence="8 9">
    <name type="scientific">Linum trigynum</name>
    <dbReference type="NCBI Taxonomy" id="586398"/>
    <lineage>
        <taxon>Eukaryota</taxon>
        <taxon>Viridiplantae</taxon>
        <taxon>Streptophyta</taxon>
        <taxon>Embryophyta</taxon>
        <taxon>Tracheophyta</taxon>
        <taxon>Spermatophyta</taxon>
        <taxon>Magnoliopsida</taxon>
        <taxon>eudicotyledons</taxon>
        <taxon>Gunneridae</taxon>
        <taxon>Pentapetalae</taxon>
        <taxon>rosids</taxon>
        <taxon>fabids</taxon>
        <taxon>Malpighiales</taxon>
        <taxon>Linaceae</taxon>
        <taxon>Linum</taxon>
    </lineage>
</organism>
<dbReference type="Gene3D" id="3.30.70.270">
    <property type="match status" value="2"/>
</dbReference>
<dbReference type="EMBL" id="OZ034820">
    <property type="protein sequence ID" value="CAL1400801.1"/>
    <property type="molecule type" value="Genomic_DNA"/>
</dbReference>
<evidence type="ECO:0000256" key="1">
    <source>
        <dbReference type="ARBA" id="ARBA00022679"/>
    </source>
</evidence>
<dbReference type="CDD" id="cd09274">
    <property type="entry name" value="RNase_HI_RT_Ty3"/>
    <property type="match status" value="1"/>
</dbReference>
<evidence type="ECO:0000313" key="8">
    <source>
        <dbReference type="EMBL" id="CAL1400801.1"/>
    </source>
</evidence>
<accession>A0AAV2FR44</accession>
<dbReference type="FunFam" id="3.30.70.270:FF:000020">
    <property type="entry name" value="Transposon Tf2-6 polyprotein-like Protein"/>
    <property type="match status" value="1"/>
</dbReference>
<dbReference type="InterPro" id="IPR041373">
    <property type="entry name" value="RT_RNaseH"/>
</dbReference>
<dbReference type="FunFam" id="3.10.20.370:FF:000001">
    <property type="entry name" value="Retrovirus-related Pol polyprotein from transposon 17.6-like protein"/>
    <property type="match status" value="1"/>
</dbReference>
<dbReference type="InterPro" id="IPR043502">
    <property type="entry name" value="DNA/RNA_pol_sf"/>
</dbReference>
<reference evidence="8 9" key="1">
    <citation type="submission" date="2024-04" db="EMBL/GenBank/DDBJ databases">
        <authorList>
            <person name="Fracassetti M."/>
        </authorList>
    </citation>
    <scope>NUCLEOTIDE SEQUENCE [LARGE SCALE GENOMIC DNA]</scope>
</reference>
<evidence type="ECO:0000256" key="2">
    <source>
        <dbReference type="ARBA" id="ARBA00022695"/>
    </source>
</evidence>
<dbReference type="Gene3D" id="1.10.340.70">
    <property type="match status" value="1"/>
</dbReference>
<keyword evidence="5" id="KW-0378">Hydrolase</keyword>
<evidence type="ECO:0000256" key="3">
    <source>
        <dbReference type="ARBA" id="ARBA00022722"/>
    </source>
</evidence>
<dbReference type="InterPro" id="IPR043128">
    <property type="entry name" value="Rev_trsase/Diguanyl_cyclase"/>
</dbReference>
<protein>
    <recommendedName>
        <fullName evidence="7">Reverse transcriptase RNase H-like domain-containing protein</fullName>
    </recommendedName>
</protein>
<evidence type="ECO:0000256" key="5">
    <source>
        <dbReference type="ARBA" id="ARBA00022801"/>
    </source>
</evidence>
<dbReference type="PANTHER" id="PTHR34072">
    <property type="entry name" value="ENZYMATIC POLYPROTEIN-RELATED"/>
    <property type="match status" value="1"/>
</dbReference>
<feature type="domain" description="Reverse transcriptase RNase H-like" evidence="7">
    <location>
        <begin position="155"/>
        <end position="258"/>
    </location>
</feature>
<evidence type="ECO:0000256" key="6">
    <source>
        <dbReference type="ARBA" id="ARBA00022918"/>
    </source>
</evidence>
<dbReference type="Pfam" id="PF17917">
    <property type="entry name" value="RT_RNaseH"/>
    <property type="match status" value="1"/>
</dbReference>
<sequence>MTAIFGNLVEDAVEVFMDDFSVYVDSFHHCLTNLENVLIRCEETHLALNWEKRHFMVTEGIVLGHKISNKGIEVDRAKIETIAALPPPSSVKAIRSFLGHAGFYRCFIKDFSKISQPLTKLLEKDAVFSFYEKFLLAFKLLKEKLTNSPILMFPDWNLPFELMCDASDYAVGTVLGQRKEKRFHPIYYASRTLNDAQRNYTTTEKEMLAIVFAFDKFRSYLVLSHTVVFTDHHSLRYLLSKADAKPRLIRWILLLQEFDIEIKDKKGVTNVAADHLSRLEGAEFAISDPVEINESFPDELLEVIIKEAEGPWFADMANYLAVGRLPQHLSYQAKKKLFADLKHYFWDDPFLFRIGSDGIIHRCVPITEAHNIIHHCHSGQAGGHYSGNRTTRKVLESGFYWPTIF</sequence>
<gene>
    <name evidence="8" type="ORF">LTRI10_LOCUS40904</name>
</gene>
<name>A0AAV2FR44_9ROSI</name>
<dbReference type="GO" id="GO:0016787">
    <property type="term" value="F:hydrolase activity"/>
    <property type="evidence" value="ECO:0007669"/>
    <property type="project" value="UniProtKB-KW"/>
</dbReference>
<keyword evidence="4" id="KW-0255">Endonuclease</keyword>
<keyword evidence="2" id="KW-0548">Nucleotidyltransferase</keyword>
<dbReference type="GO" id="GO:0004519">
    <property type="term" value="F:endonuclease activity"/>
    <property type="evidence" value="ECO:0007669"/>
    <property type="project" value="UniProtKB-KW"/>
</dbReference>
<keyword evidence="6" id="KW-0695">RNA-directed DNA polymerase</keyword>
<keyword evidence="9" id="KW-1185">Reference proteome</keyword>
<evidence type="ECO:0000313" key="9">
    <source>
        <dbReference type="Proteomes" id="UP001497516"/>
    </source>
</evidence>